<dbReference type="InterPro" id="IPR053151">
    <property type="entry name" value="RNase_H-like"/>
</dbReference>
<keyword evidence="3" id="KW-1185">Reference proteome</keyword>
<dbReference type="Pfam" id="PF13456">
    <property type="entry name" value="RVT_3"/>
    <property type="match status" value="1"/>
</dbReference>
<evidence type="ECO:0000259" key="1">
    <source>
        <dbReference type="Pfam" id="PF13456"/>
    </source>
</evidence>
<dbReference type="InterPro" id="IPR002156">
    <property type="entry name" value="RNaseH_domain"/>
</dbReference>
<reference evidence="2 3" key="1">
    <citation type="journal article" date="2018" name="Nat. Genet.">
        <title>The Rosa genome provides new insights in the design of modern roses.</title>
        <authorList>
            <person name="Bendahmane M."/>
        </authorList>
    </citation>
    <scope>NUCLEOTIDE SEQUENCE [LARGE SCALE GENOMIC DNA]</scope>
    <source>
        <strain evidence="3">cv. Old Blush</strain>
    </source>
</reference>
<dbReference type="PANTHER" id="PTHR47723">
    <property type="entry name" value="OS05G0353850 PROTEIN"/>
    <property type="match status" value="1"/>
</dbReference>
<comment type="caution">
    <text evidence="2">The sequence shown here is derived from an EMBL/GenBank/DDBJ whole genome shotgun (WGS) entry which is preliminary data.</text>
</comment>
<dbReference type="InterPro" id="IPR036397">
    <property type="entry name" value="RNaseH_sf"/>
</dbReference>
<dbReference type="InterPro" id="IPR044730">
    <property type="entry name" value="RNase_H-like_dom_plant"/>
</dbReference>
<feature type="domain" description="RNase H type-1" evidence="1">
    <location>
        <begin position="2"/>
        <end position="79"/>
    </location>
</feature>
<evidence type="ECO:0000313" key="3">
    <source>
        <dbReference type="Proteomes" id="UP000238479"/>
    </source>
</evidence>
<dbReference type="AlphaFoldDB" id="A0A2P6QKM3"/>
<evidence type="ECO:0000313" key="2">
    <source>
        <dbReference type="EMBL" id="PRQ34728.1"/>
    </source>
</evidence>
<dbReference type="GO" id="GO:0003676">
    <property type="term" value="F:nucleic acid binding"/>
    <property type="evidence" value="ECO:0007669"/>
    <property type="project" value="InterPro"/>
</dbReference>
<dbReference type="Proteomes" id="UP000238479">
    <property type="component" value="Chromosome 5"/>
</dbReference>
<dbReference type="CDD" id="cd06222">
    <property type="entry name" value="RNase_H_like"/>
    <property type="match status" value="1"/>
</dbReference>
<dbReference type="Gene3D" id="3.30.420.10">
    <property type="entry name" value="Ribonuclease H-like superfamily/Ribonuclease H"/>
    <property type="match status" value="1"/>
</dbReference>
<proteinExistence type="predicted"/>
<protein>
    <recommendedName>
        <fullName evidence="1">RNase H type-1 domain-containing protein</fullName>
    </recommendedName>
</protein>
<dbReference type="Gramene" id="PRQ34728">
    <property type="protein sequence ID" value="PRQ34728"/>
    <property type="gene ID" value="RchiOBHm_Chr5g0072311"/>
</dbReference>
<dbReference type="OMA" id="RFETDCM"/>
<dbReference type="PANTHER" id="PTHR47723:SF24">
    <property type="entry name" value="RNASE H TYPE-1 DOMAIN-CONTAINING PROTEIN"/>
    <property type="match status" value="1"/>
</dbReference>
<organism evidence="2 3">
    <name type="scientific">Rosa chinensis</name>
    <name type="common">China rose</name>
    <dbReference type="NCBI Taxonomy" id="74649"/>
    <lineage>
        <taxon>Eukaryota</taxon>
        <taxon>Viridiplantae</taxon>
        <taxon>Streptophyta</taxon>
        <taxon>Embryophyta</taxon>
        <taxon>Tracheophyta</taxon>
        <taxon>Spermatophyta</taxon>
        <taxon>Magnoliopsida</taxon>
        <taxon>eudicotyledons</taxon>
        <taxon>Gunneridae</taxon>
        <taxon>Pentapetalae</taxon>
        <taxon>rosids</taxon>
        <taxon>fabids</taxon>
        <taxon>Rosales</taxon>
        <taxon>Rosaceae</taxon>
        <taxon>Rosoideae</taxon>
        <taxon>Rosoideae incertae sedis</taxon>
        <taxon>Rosa</taxon>
    </lineage>
</organism>
<dbReference type="GO" id="GO:0004523">
    <property type="term" value="F:RNA-DNA hybrid ribonuclease activity"/>
    <property type="evidence" value="ECO:0007669"/>
    <property type="project" value="InterPro"/>
</dbReference>
<name>A0A2P6QKM3_ROSCH</name>
<sequence>MEVEAMRVGLLLLIHQGMDSVDIETDCVAVITALHRNTEDLSEVGCIVEDCKAYLSSLSSFTLRSIYREANGVAHRLTHLASVEWLDDYWLEETLVMIRDVLYEDSCIST</sequence>
<gene>
    <name evidence="2" type="ORF">RchiOBHm_Chr5g0072311</name>
</gene>
<accession>A0A2P6QKM3</accession>
<dbReference type="EMBL" id="PDCK01000043">
    <property type="protein sequence ID" value="PRQ34728.1"/>
    <property type="molecule type" value="Genomic_DNA"/>
</dbReference>